<proteinExistence type="predicted"/>
<comment type="caution">
    <text evidence="1">The sequence shown here is derived from an EMBL/GenBank/DDBJ whole genome shotgun (WGS) entry which is preliminary data.</text>
</comment>
<accession>A0A7X6H0L1</accession>
<evidence type="ECO:0000313" key="1">
    <source>
        <dbReference type="EMBL" id="NKX45831.1"/>
    </source>
</evidence>
<name>A0A7X6H0L1_9RHOB</name>
<gene>
    <name evidence="1" type="ORF">HCU73_14640</name>
</gene>
<protein>
    <recommendedName>
        <fullName evidence="3">Lipoprotein</fullName>
    </recommendedName>
</protein>
<keyword evidence="2" id="KW-1185">Reference proteome</keyword>
<dbReference type="EMBL" id="JAAZQQ010000005">
    <property type="protein sequence ID" value="NKX45831.1"/>
    <property type="molecule type" value="Genomic_DNA"/>
</dbReference>
<dbReference type="RefSeq" id="WP_168624210.1">
    <property type="nucleotide sequence ID" value="NZ_JAAZQQ010000005.1"/>
</dbReference>
<sequence>MTRLALSIPVLALAACVGADRPPEVRRDVPAFLFCTPEGVSPLAATLVGRPLDEARPYADAAGVLVDIAEIQPDGSVLQLAIETTDILTILHRDRVVQSVSCIPRDLCTGELRGFSQLCR</sequence>
<dbReference type="AlphaFoldDB" id="A0A7X6H0L1"/>
<reference evidence="1 2" key="1">
    <citation type="submission" date="2020-04" db="EMBL/GenBank/DDBJ databases">
        <authorList>
            <person name="Yoon J."/>
        </authorList>
    </citation>
    <scope>NUCLEOTIDE SEQUENCE [LARGE SCALE GENOMIC DNA]</scope>
    <source>
        <strain evidence="1 2">KMU-115</strain>
    </source>
</reference>
<evidence type="ECO:0008006" key="3">
    <source>
        <dbReference type="Google" id="ProtNLM"/>
    </source>
</evidence>
<dbReference type="Proteomes" id="UP000526408">
    <property type="component" value="Unassembled WGS sequence"/>
</dbReference>
<evidence type="ECO:0000313" key="2">
    <source>
        <dbReference type="Proteomes" id="UP000526408"/>
    </source>
</evidence>
<dbReference type="PROSITE" id="PS51257">
    <property type="entry name" value="PROKAR_LIPOPROTEIN"/>
    <property type="match status" value="1"/>
</dbReference>
<organism evidence="1 2">
    <name type="scientific">Roseicyclus persicicus</name>
    <dbReference type="NCBI Taxonomy" id="2650661"/>
    <lineage>
        <taxon>Bacteria</taxon>
        <taxon>Pseudomonadati</taxon>
        <taxon>Pseudomonadota</taxon>
        <taxon>Alphaproteobacteria</taxon>
        <taxon>Rhodobacterales</taxon>
        <taxon>Roseobacteraceae</taxon>
        <taxon>Roseicyclus</taxon>
    </lineage>
</organism>